<evidence type="ECO:0000259" key="1">
    <source>
        <dbReference type="Pfam" id="PF13182"/>
    </source>
</evidence>
<feature type="domain" description="DUF4007" evidence="1">
    <location>
        <begin position="174"/>
        <end position="429"/>
    </location>
</feature>
<proteinExistence type="predicted"/>
<feature type="domain" description="ScoMcrA-like DNA sulfur-binding" evidence="2">
    <location>
        <begin position="2"/>
        <end position="144"/>
    </location>
</feature>
<reference evidence="3 4" key="1">
    <citation type="journal article" date="2024" name="Microbiology">
        <title>Methylomarinum rosea sp. nov., a novel halophilic methanotrophic bacterium from the hypersaline Lake Elton.</title>
        <authorList>
            <person name="Suleimanov R.Z."/>
            <person name="Oshkin I.Y."/>
            <person name="Danilova O.V."/>
            <person name="Suzina N.E."/>
            <person name="Dedysh S.N."/>
        </authorList>
    </citation>
    <scope>NUCLEOTIDE SEQUENCE [LARGE SCALE GENOMIC DNA]</scope>
    <source>
        <strain evidence="3 4">Ch1-1</strain>
    </source>
</reference>
<dbReference type="InterPro" id="IPR058813">
    <property type="entry name" value="DNA-SBD_ScoMcrA"/>
</dbReference>
<protein>
    <submittedName>
        <fullName evidence="3">DUF4007 family protein</fullName>
    </submittedName>
</protein>
<dbReference type="InterPro" id="IPR025248">
    <property type="entry name" value="DUF4007"/>
</dbReference>
<dbReference type="RefSeq" id="WP_349431172.1">
    <property type="nucleotide sequence ID" value="NZ_CP157743.1"/>
</dbReference>
<organism evidence="3 4">
    <name type="scientific">Methylomarinum roseum</name>
    <dbReference type="NCBI Taxonomy" id="3067653"/>
    <lineage>
        <taxon>Bacteria</taxon>
        <taxon>Pseudomonadati</taxon>
        <taxon>Pseudomonadota</taxon>
        <taxon>Gammaproteobacteria</taxon>
        <taxon>Methylococcales</taxon>
        <taxon>Methylococcaceae</taxon>
        <taxon>Methylomarinum</taxon>
    </lineage>
</organism>
<dbReference type="Pfam" id="PF26340">
    <property type="entry name" value="DNA-SBD_ScoMcrA"/>
    <property type="match status" value="1"/>
</dbReference>
<evidence type="ECO:0000313" key="3">
    <source>
        <dbReference type="EMBL" id="XBS19206.1"/>
    </source>
</evidence>
<name>A0AAU7NRH8_9GAMM</name>
<accession>A0AAU7NRH8</accession>
<dbReference type="EMBL" id="CP157743">
    <property type="protein sequence ID" value="XBS19206.1"/>
    <property type="molecule type" value="Genomic_DNA"/>
</dbReference>
<dbReference type="AlphaFoldDB" id="A0AAU7NRH8"/>
<evidence type="ECO:0000259" key="2">
    <source>
        <dbReference type="Pfam" id="PF26340"/>
    </source>
</evidence>
<dbReference type="KEGG" id="mech:Q9L42_012605"/>
<evidence type="ECO:0000313" key="4">
    <source>
        <dbReference type="Proteomes" id="UP001225378"/>
    </source>
</evidence>
<sequence>MDILQKFENIRAYKEDGVTSIHKPVMLLIALSHCYKQHNRFIPFSQLDNEFRGFFFKFNLEGRYQNSHYPFGKLENDDIWEVEDSKNLSRTSVGHLHKKELFEKNISGGFAVDVYNELKLDNNKILKIIDYLLHEYISLNLHNHIKEYLKVTGEVNHVKYTRSKKTVALIGTQKFAISRWWLSKGIEIVQIKPDIFSQRNQREAMKCFIAGSAVIKAINNWMLASRITDKGKYGLTDFGMSISKNDPKLLKSSTWWGIHLSLCFSDRGEPYIQFFLKLDSLTKDWVTWKQFTERLYSSIEDAAEQSINSNLEGVKKMFQTDNPLAELGLIEIRKGLQDSGLSVRLGSPRLTDEILIHALALCRFTHFKSRESVDFSTLANTGLPNFLCCSKDQLRKHYQRMSQMHEWQAFFSFDHAVDLDSVTFKDACDPNKTILLLLQNGEDTWM</sequence>
<dbReference type="Proteomes" id="UP001225378">
    <property type="component" value="Chromosome"/>
</dbReference>
<keyword evidence="4" id="KW-1185">Reference proteome</keyword>
<gene>
    <name evidence="3" type="ORF">Q9L42_012605</name>
</gene>
<dbReference type="Pfam" id="PF13182">
    <property type="entry name" value="DUF4007"/>
    <property type="match status" value="1"/>
</dbReference>